<evidence type="ECO:0008006" key="3">
    <source>
        <dbReference type="Google" id="ProtNLM"/>
    </source>
</evidence>
<accession>A0A381SBP5</accession>
<keyword evidence="1" id="KW-0472">Membrane</keyword>
<organism evidence="2">
    <name type="scientific">marine metagenome</name>
    <dbReference type="NCBI Taxonomy" id="408172"/>
    <lineage>
        <taxon>unclassified sequences</taxon>
        <taxon>metagenomes</taxon>
        <taxon>ecological metagenomes</taxon>
    </lineage>
</organism>
<proteinExistence type="predicted"/>
<name>A0A381SBP5_9ZZZZ</name>
<protein>
    <recommendedName>
        <fullName evidence="3">Na+/H+ antiporter NhaC-like C-terminal domain-containing protein</fullName>
    </recommendedName>
</protein>
<dbReference type="AlphaFoldDB" id="A0A381SBP5"/>
<feature type="transmembrane region" description="Helical" evidence="1">
    <location>
        <begin position="6"/>
        <end position="23"/>
    </location>
</feature>
<evidence type="ECO:0000256" key="1">
    <source>
        <dbReference type="SAM" id="Phobius"/>
    </source>
</evidence>
<sequence length="69" mass="7221">MDTPGFGWLSVVPPVLAIALAVASRRAVPSLLAGTWVGWMIATSHPLPGSVATVRGLIDVFADPDQIRV</sequence>
<reference evidence="2" key="1">
    <citation type="submission" date="2018-05" db="EMBL/GenBank/DDBJ databases">
        <authorList>
            <person name="Lanie J.A."/>
            <person name="Ng W.-L."/>
            <person name="Kazmierczak K.M."/>
            <person name="Andrzejewski T.M."/>
            <person name="Davidsen T.M."/>
            <person name="Wayne K.J."/>
            <person name="Tettelin H."/>
            <person name="Glass J.I."/>
            <person name="Rusch D."/>
            <person name="Podicherti R."/>
            <person name="Tsui H.-C.T."/>
            <person name="Winkler M.E."/>
        </authorList>
    </citation>
    <scope>NUCLEOTIDE SEQUENCE</scope>
</reference>
<feature type="non-terminal residue" evidence="2">
    <location>
        <position position="69"/>
    </location>
</feature>
<evidence type="ECO:0000313" key="2">
    <source>
        <dbReference type="EMBL" id="SVA01512.1"/>
    </source>
</evidence>
<dbReference type="EMBL" id="UINC01002911">
    <property type="protein sequence ID" value="SVA01512.1"/>
    <property type="molecule type" value="Genomic_DNA"/>
</dbReference>
<keyword evidence="1" id="KW-0812">Transmembrane</keyword>
<keyword evidence="1" id="KW-1133">Transmembrane helix</keyword>
<gene>
    <name evidence="2" type="ORF">METZ01_LOCUS54366</name>
</gene>